<gene>
    <name evidence="2" type="ORF">PLEPLA_LOCUS15283</name>
</gene>
<feature type="compositionally biased region" description="Basic and acidic residues" evidence="1">
    <location>
        <begin position="62"/>
        <end position="71"/>
    </location>
</feature>
<sequence length="163" mass="18492">MRRVFRGVGIPYQCICLSIRTTRPHLLYDLHPPQSSAASRHPSPTLSLSSSLFLSLPLTQTREGKGRDERRQKKYSWGRAREARGFTGDTMPVAHFLKGSMLPLRKPKAYLSIGASQGNGETECRMEDETVILSCCDNGAPVVTGTEECEGRRWWRRRRRAEE</sequence>
<accession>A0A9N7U8X9</accession>
<protein>
    <submittedName>
        <fullName evidence="2">Uncharacterized protein</fullName>
    </submittedName>
</protein>
<dbReference type="AlphaFoldDB" id="A0A9N7U8X9"/>
<reference evidence="2" key="1">
    <citation type="submission" date="2020-03" db="EMBL/GenBank/DDBJ databases">
        <authorList>
            <person name="Weist P."/>
        </authorList>
    </citation>
    <scope>NUCLEOTIDE SEQUENCE</scope>
</reference>
<evidence type="ECO:0000313" key="3">
    <source>
        <dbReference type="Proteomes" id="UP001153269"/>
    </source>
</evidence>
<name>A0A9N7U8X9_PLEPL</name>
<organism evidence="2 3">
    <name type="scientific">Pleuronectes platessa</name>
    <name type="common">European plaice</name>
    <dbReference type="NCBI Taxonomy" id="8262"/>
    <lineage>
        <taxon>Eukaryota</taxon>
        <taxon>Metazoa</taxon>
        <taxon>Chordata</taxon>
        <taxon>Craniata</taxon>
        <taxon>Vertebrata</taxon>
        <taxon>Euteleostomi</taxon>
        <taxon>Actinopterygii</taxon>
        <taxon>Neopterygii</taxon>
        <taxon>Teleostei</taxon>
        <taxon>Neoteleostei</taxon>
        <taxon>Acanthomorphata</taxon>
        <taxon>Carangaria</taxon>
        <taxon>Pleuronectiformes</taxon>
        <taxon>Pleuronectoidei</taxon>
        <taxon>Pleuronectidae</taxon>
        <taxon>Pleuronectes</taxon>
    </lineage>
</organism>
<evidence type="ECO:0000256" key="1">
    <source>
        <dbReference type="SAM" id="MobiDB-lite"/>
    </source>
</evidence>
<feature type="region of interest" description="Disordered" evidence="1">
    <location>
        <begin position="59"/>
        <end position="78"/>
    </location>
</feature>
<proteinExistence type="predicted"/>
<keyword evidence="3" id="KW-1185">Reference proteome</keyword>
<comment type="caution">
    <text evidence="2">The sequence shown here is derived from an EMBL/GenBank/DDBJ whole genome shotgun (WGS) entry which is preliminary data.</text>
</comment>
<dbReference type="EMBL" id="CADEAL010000962">
    <property type="protein sequence ID" value="CAB1427344.1"/>
    <property type="molecule type" value="Genomic_DNA"/>
</dbReference>
<dbReference type="Proteomes" id="UP001153269">
    <property type="component" value="Unassembled WGS sequence"/>
</dbReference>
<evidence type="ECO:0000313" key="2">
    <source>
        <dbReference type="EMBL" id="CAB1427344.1"/>
    </source>
</evidence>